<dbReference type="PaxDb" id="39947-A0A0P0VP80"/>
<dbReference type="EMBL" id="AP014958">
    <property type="protein sequence ID" value="BAS80749.1"/>
    <property type="molecule type" value="Genomic_DNA"/>
</dbReference>
<dbReference type="AlphaFoldDB" id="A0A0P0VP80"/>
<organism evidence="1 2">
    <name type="scientific">Oryza sativa subsp. japonica</name>
    <name type="common">Rice</name>
    <dbReference type="NCBI Taxonomy" id="39947"/>
    <lineage>
        <taxon>Eukaryota</taxon>
        <taxon>Viridiplantae</taxon>
        <taxon>Streptophyta</taxon>
        <taxon>Embryophyta</taxon>
        <taxon>Tracheophyta</taxon>
        <taxon>Spermatophyta</taxon>
        <taxon>Magnoliopsida</taxon>
        <taxon>Liliopsida</taxon>
        <taxon>Poales</taxon>
        <taxon>Poaceae</taxon>
        <taxon>BOP clade</taxon>
        <taxon>Oryzoideae</taxon>
        <taxon>Oryzeae</taxon>
        <taxon>Oryzinae</taxon>
        <taxon>Oryza</taxon>
        <taxon>Oryza sativa</taxon>
    </lineage>
</organism>
<reference evidence="2" key="1">
    <citation type="journal article" date="2005" name="Nature">
        <title>The map-based sequence of the rice genome.</title>
        <authorList>
            <consortium name="International rice genome sequencing project (IRGSP)"/>
            <person name="Matsumoto T."/>
            <person name="Wu J."/>
            <person name="Kanamori H."/>
            <person name="Katayose Y."/>
            <person name="Fujisawa M."/>
            <person name="Namiki N."/>
            <person name="Mizuno H."/>
            <person name="Yamamoto K."/>
            <person name="Antonio B.A."/>
            <person name="Baba T."/>
            <person name="Sakata K."/>
            <person name="Nagamura Y."/>
            <person name="Aoki H."/>
            <person name="Arikawa K."/>
            <person name="Arita K."/>
            <person name="Bito T."/>
            <person name="Chiden Y."/>
            <person name="Fujitsuka N."/>
            <person name="Fukunaka R."/>
            <person name="Hamada M."/>
            <person name="Harada C."/>
            <person name="Hayashi A."/>
            <person name="Hijishita S."/>
            <person name="Honda M."/>
            <person name="Hosokawa S."/>
            <person name="Ichikawa Y."/>
            <person name="Idonuma A."/>
            <person name="Iijima M."/>
            <person name="Ikeda M."/>
            <person name="Ikeno M."/>
            <person name="Ito K."/>
            <person name="Ito S."/>
            <person name="Ito T."/>
            <person name="Ito Y."/>
            <person name="Ito Y."/>
            <person name="Iwabuchi A."/>
            <person name="Kamiya K."/>
            <person name="Karasawa W."/>
            <person name="Kurita K."/>
            <person name="Katagiri S."/>
            <person name="Kikuta A."/>
            <person name="Kobayashi H."/>
            <person name="Kobayashi N."/>
            <person name="Machita K."/>
            <person name="Maehara T."/>
            <person name="Masukawa M."/>
            <person name="Mizubayashi T."/>
            <person name="Mukai Y."/>
            <person name="Nagasaki H."/>
            <person name="Nagata Y."/>
            <person name="Naito S."/>
            <person name="Nakashima M."/>
            <person name="Nakama Y."/>
            <person name="Nakamichi Y."/>
            <person name="Nakamura M."/>
            <person name="Meguro A."/>
            <person name="Negishi M."/>
            <person name="Ohta I."/>
            <person name="Ohta T."/>
            <person name="Okamoto M."/>
            <person name="Ono N."/>
            <person name="Saji S."/>
            <person name="Sakaguchi M."/>
            <person name="Sakai K."/>
            <person name="Shibata M."/>
            <person name="Shimokawa T."/>
            <person name="Song J."/>
            <person name="Takazaki Y."/>
            <person name="Terasawa K."/>
            <person name="Tsugane M."/>
            <person name="Tsuji K."/>
            <person name="Ueda S."/>
            <person name="Waki K."/>
            <person name="Yamagata H."/>
            <person name="Yamamoto M."/>
            <person name="Yamamoto S."/>
            <person name="Yamane H."/>
            <person name="Yoshiki S."/>
            <person name="Yoshihara R."/>
            <person name="Yukawa K."/>
            <person name="Zhong H."/>
            <person name="Yano M."/>
            <person name="Yuan Q."/>
            <person name="Ouyang S."/>
            <person name="Liu J."/>
            <person name="Jones K.M."/>
            <person name="Gansberger K."/>
            <person name="Moffat K."/>
            <person name="Hill J."/>
            <person name="Bera J."/>
            <person name="Fadrosh D."/>
            <person name="Jin S."/>
            <person name="Johri S."/>
            <person name="Kim M."/>
            <person name="Overton L."/>
            <person name="Reardon M."/>
            <person name="Tsitrin T."/>
            <person name="Vuong H."/>
            <person name="Weaver B."/>
            <person name="Ciecko A."/>
            <person name="Tallon L."/>
            <person name="Jackson J."/>
            <person name="Pai G."/>
            <person name="Aken S.V."/>
            <person name="Utterback T."/>
            <person name="Reidmuller S."/>
            <person name="Feldblyum T."/>
            <person name="Hsiao J."/>
            <person name="Zismann V."/>
            <person name="Iobst S."/>
            <person name="de Vazeille A.R."/>
            <person name="Buell C.R."/>
            <person name="Ying K."/>
            <person name="Li Y."/>
            <person name="Lu T."/>
            <person name="Huang Y."/>
            <person name="Zhao Q."/>
            <person name="Feng Q."/>
            <person name="Zhang L."/>
            <person name="Zhu J."/>
            <person name="Weng Q."/>
            <person name="Mu J."/>
            <person name="Lu Y."/>
            <person name="Fan D."/>
            <person name="Liu Y."/>
            <person name="Guan J."/>
            <person name="Zhang Y."/>
            <person name="Yu S."/>
            <person name="Liu X."/>
            <person name="Zhang Y."/>
            <person name="Hong G."/>
            <person name="Han B."/>
            <person name="Choisne N."/>
            <person name="Demange N."/>
            <person name="Orjeda G."/>
            <person name="Samain S."/>
            <person name="Cattolico L."/>
            <person name="Pelletier E."/>
            <person name="Couloux A."/>
            <person name="Segurens B."/>
            <person name="Wincker P."/>
            <person name="D'Hont A."/>
            <person name="Scarpelli C."/>
            <person name="Weissenbach J."/>
            <person name="Salanoubat M."/>
            <person name="Quetier F."/>
            <person name="Yu Y."/>
            <person name="Kim H.R."/>
            <person name="Rambo T."/>
            <person name="Currie J."/>
            <person name="Collura K."/>
            <person name="Luo M."/>
            <person name="Yang T."/>
            <person name="Ammiraju J.S.S."/>
            <person name="Engler F."/>
            <person name="Soderlund C."/>
            <person name="Wing R.A."/>
            <person name="Palmer L.E."/>
            <person name="de la Bastide M."/>
            <person name="Spiegel L."/>
            <person name="Nascimento L."/>
            <person name="Zutavern T."/>
            <person name="O'Shaughnessy A."/>
            <person name="Dike S."/>
            <person name="Dedhia N."/>
            <person name="Preston R."/>
            <person name="Balija V."/>
            <person name="McCombie W.R."/>
            <person name="Chow T."/>
            <person name="Chen H."/>
            <person name="Chung M."/>
            <person name="Chen C."/>
            <person name="Shaw J."/>
            <person name="Wu H."/>
            <person name="Hsiao K."/>
            <person name="Chao Y."/>
            <person name="Chu M."/>
            <person name="Cheng C."/>
            <person name="Hour A."/>
            <person name="Lee P."/>
            <person name="Lin S."/>
            <person name="Lin Y."/>
            <person name="Liou J."/>
            <person name="Liu S."/>
            <person name="Hsing Y."/>
            <person name="Raghuvanshi S."/>
            <person name="Mohanty A."/>
            <person name="Bharti A.K."/>
            <person name="Gaur A."/>
            <person name="Gupta V."/>
            <person name="Kumar D."/>
            <person name="Ravi V."/>
            <person name="Vij S."/>
            <person name="Kapur A."/>
            <person name="Khurana P."/>
            <person name="Khurana P."/>
            <person name="Khurana J.P."/>
            <person name="Tyagi A.K."/>
            <person name="Gaikwad K."/>
            <person name="Singh A."/>
            <person name="Dalal V."/>
            <person name="Srivastava S."/>
            <person name="Dixit A."/>
            <person name="Pal A.K."/>
            <person name="Ghazi I.A."/>
            <person name="Yadav M."/>
            <person name="Pandit A."/>
            <person name="Bhargava A."/>
            <person name="Sureshbabu K."/>
            <person name="Batra K."/>
            <person name="Sharma T.R."/>
            <person name="Mohapatra T."/>
            <person name="Singh N.K."/>
            <person name="Messing J."/>
            <person name="Nelson A.B."/>
            <person name="Fuks G."/>
            <person name="Kavchok S."/>
            <person name="Keizer G."/>
            <person name="Linton E."/>
            <person name="Llaca V."/>
            <person name="Song R."/>
            <person name="Tanyolac B."/>
            <person name="Young S."/>
            <person name="Ho-Il K."/>
            <person name="Hahn J.H."/>
            <person name="Sangsakoo G."/>
            <person name="Vanavichit A."/>
            <person name="de Mattos Luiz.A.T."/>
            <person name="Zimmer P.D."/>
            <person name="Malone G."/>
            <person name="Dellagostin O."/>
            <person name="de Oliveira A.C."/>
            <person name="Bevan M."/>
            <person name="Bancroft I."/>
            <person name="Minx P."/>
            <person name="Cordum H."/>
            <person name="Wilson R."/>
            <person name="Cheng Z."/>
            <person name="Jin W."/>
            <person name="Jiang J."/>
            <person name="Leong S.A."/>
            <person name="Iwama H."/>
            <person name="Gojobori T."/>
            <person name="Itoh T."/>
            <person name="Niimura Y."/>
            <person name="Fujii Y."/>
            <person name="Habara T."/>
            <person name="Sakai H."/>
            <person name="Sato Y."/>
            <person name="Wilson G."/>
            <person name="Kumar K."/>
            <person name="McCouch S."/>
            <person name="Juretic N."/>
            <person name="Hoen D."/>
            <person name="Wright S."/>
            <person name="Bruskiewich R."/>
            <person name="Bureau T."/>
            <person name="Miyao A."/>
            <person name="Hirochika H."/>
            <person name="Nishikawa T."/>
            <person name="Kadowaki K."/>
            <person name="Sugiura M."/>
            <person name="Burr B."/>
            <person name="Sasaki T."/>
        </authorList>
    </citation>
    <scope>NUCLEOTIDE SEQUENCE [LARGE SCALE GENOMIC DNA]</scope>
    <source>
        <strain evidence="2">cv. Nipponbare</strain>
    </source>
</reference>
<accession>A0A0P0VP80</accession>
<dbReference type="Proteomes" id="UP000059680">
    <property type="component" value="Chromosome 2"/>
</dbReference>
<dbReference type="FunCoup" id="A0A0P0VP80">
    <property type="interactions" value="331"/>
</dbReference>
<feature type="non-terminal residue" evidence="1">
    <location>
        <position position="1"/>
    </location>
</feature>
<gene>
    <name evidence="1" type="ordered locus">Os02g0730751</name>
    <name evidence="1" type="ORF">OSNPB_020730751</name>
</gene>
<sequence length="102" mass="10969">MLKDCEAAFAPPVFNTHAAHCFFYGESLIGAIALLLHLRDKGSGAMTRCSTTPFAGSALGSCPSSHSSTSFGQQCNVVSHLHHRDIPDRSFKVPWKASRVPP</sequence>
<dbReference type="InParanoid" id="A0A0P0VP80"/>
<proteinExistence type="predicted"/>
<evidence type="ECO:0000313" key="2">
    <source>
        <dbReference type="Proteomes" id="UP000059680"/>
    </source>
</evidence>
<reference evidence="1 2" key="2">
    <citation type="journal article" date="2013" name="Plant Cell Physiol.">
        <title>Rice Annotation Project Database (RAP-DB): an integrative and interactive database for rice genomics.</title>
        <authorList>
            <person name="Sakai H."/>
            <person name="Lee S.S."/>
            <person name="Tanaka T."/>
            <person name="Numa H."/>
            <person name="Kim J."/>
            <person name="Kawahara Y."/>
            <person name="Wakimoto H."/>
            <person name="Yang C.C."/>
            <person name="Iwamoto M."/>
            <person name="Abe T."/>
            <person name="Yamada Y."/>
            <person name="Muto A."/>
            <person name="Inokuchi H."/>
            <person name="Ikemura T."/>
            <person name="Matsumoto T."/>
            <person name="Sasaki T."/>
            <person name="Itoh T."/>
        </authorList>
    </citation>
    <scope>NUCLEOTIDE SEQUENCE [LARGE SCALE GENOMIC DNA]</scope>
    <source>
        <strain evidence="2">cv. Nipponbare</strain>
    </source>
</reference>
<protein>
    <submittedName>
        <fullName evidence="1">Os02g0730751 protein</fullName>
    </submittedName>
</protein>
<reference evidence="1 2" key="3">
    <citation type="journal article" date="2013" name="Rice">
        <title>Improvement of the Oryza sativa Nipponbare reference genome using next generation sequence and optical map data.</title>
        <authorList>
            <person name="Kawahara Y."/>
            <person name="de la Bastide M."/>
            <person name="Hamilton J.P."/>
            <person name="Kanamori H."/>
            <person name="McCombie W.R."/>
            <person name="Ouyang S."/>
            <person name="Schwartz D.C."/>
            <person name="Tanaka T."/>
            <person name="Wu J."/>
            <person name="Zhou S."/>
            <person name="Childs K.L."/>
            <person name="Davidson R.M."/>
            <person name="Lin H."/>
            <person name="Quesada-Ocampo L."/>
            <person name="Vaillancourt B."/>
            <person name="Sakai H."/>
            <person name="Lee S.S."/>
            <person name="Kim J."/>
            <person name="Numa H."/>
            <person name="Itoh T."/>
            <person name="Buell C.R."/>
            <person name="Matsumoto T."/>
        </authorList>
    </citation>
    <scope>NUCLEOTIDE SEQUENCE [LARGE SCALE GENOMIC DNA]</scope>
    <source>
        <strain evidence="2">cv. Nipponbare</strain>
    </source>
</reference>
<keyword evidence="2" id="KW-1185">Reference proteome</keyword>
<evidence type="ECO:0000313" key="1">
    <source>
        <dbReference type="EMBL" id="BAS80749.1"/>
    </source>
</evidence>
<name>A0A0P0VP80_ORYSJ</name>